<reference evidence="2 3" key="1">
    <citation type="submission" date="2019-10" db="EMBL/GenBank/DDBJ databases">
        <authorList>
            <person name="Palmer J.M."/>
        </authorList>
    </citation>
    <scope>NUCLEOTIDE SEQUENCE [LARGE SCALE GENOMIC DNA]</scope>
    <source>
        <strain evidence="2 3">TWF694</strain>
    </source>
</reference>
<proteinExistence type="predicted"/>
<dbReference type="EMBL" id="JAVHJO010000010">
    <property type="protein sequence ID" value="KAK6535122.1"/>
    <property type="molecule type" value="Genomic_DNA"/>
</dbReference>
<keyword evidence="3" id="KW-1185">Reference proteome</keyword>
<comment type="caution">
    <text evidence="2">The sequence shown here is derived from an EMBL/GenBank/DDBJ whole genome shotgun (WGS) entry which is preliminary data.</text>
</comment>
<evidence type="ECO:0000313" key="2">
    <source>
        <dbReference type="EMBL" id="KAK6535122.1"/>
    </source>
</evidence>
<name>A0AAV9X308_9PEZI</name>
<evidence type="ECO:0000313" key="3">
    <source>
        <dbReference type="Proteomes" id="UP001365542"/>
    </source>
</evidence>
<accession>A0AAV9X308</accession>
<dbReference type="Proteomes" id="UP001365542">
    <property type="component" value="Unassembled WGS sequence"/>
</dbReference>
<protein>
    <submittedName>
        <fullName evidence="2">Uncharacterized protein</fullName>
    </submittedName>
</protein>
<feature type="region of interest" description="Disordered" evidence="1">
    <location>
        <begin position="32"/>
        <end position="62"/>
    </location>
</feature>
<feature type="compositionally biased region" description="Polar residues" evidence="1">
    <location>
        <begin position="33"/>
        <end position="57"/>
    </location>
</feature>
<evidence type="ECO:0000256" key="1">
    <source>
        <dbReference type="SAM" id="MobiDB-lite"/>
    </source>
</evidence>
<dbReference type="AlphaFoldDB" id="A0AAV9X308"/>
<organism evidence="2 3">
    <name type="scientific">Orbilia ellipsospora</name>
    <dbReference type="NCBI Taxonomy" id="2528407"/>
    <lineage>
        <taxon>Eukaryota</taxon>
        <taxon>Fungi</taxon>
        <taxon>Dikarya</taxon>
        <taxon>Ascomycota</taxon>
        <taxon>Pezizomycotina</taxon>
        <taxon>Orbiliomycetes</taxon>
        <taxon>Orbiliales</taxon>
        <taxon>Orbiliaceae</taxon>
        <taxon>Orbilia</taxon>
    </lineage>
</organism>
<gene>
    <name evidence="2" type="ORF">TWF694_001604</name>
</gene>
<sequence>MTALRKPFSTAVQRPVLQTRWMHKSGALLHPSILSSGPSHSRNQTLPEPSSHPNVYSSRPPLHAMKKFTPMQLTCNFQTTPPKPDAPLLLVMPRLVEPDAENTISIPYINILTRNRVTSKVLISTSHGDTAHITSPSGLASTVGNTLSG</sequence>